<dbReference type="Pfam" id="PF03466">
    <property type="entry name" value="LysR_substrate"/>
    <property type="match status" value="1"/>
</dbReference>
<comment type="similarity">
    <text evidence="1">Belongs to the LysR transcriptional regulatory family.</text>
</comment>
<reference evidence="6 7" key="1">
    <citation type="journal article" date="2011" name="J. Bacteriol.">
        <title>Draft genome sequence of the polycyclic aromatic hydrocarbon-degrading, genetically engineered bioluminescent bioreporter Pseudomonas fluorescens HK44.</title>
        <authorList>
            <person name="Chauhan A."/>
            <person name="Layton A.C."/>
            <person name="Williams D.E."/>
            <person name="Smartt A.E."/>
            <person name="Ripp S."/>
            <person name="Karpinets T.V."/>
            <person name="Brown S.D."/>
            <person name="Sayler G.S."/>
        </authorList>
    </citation>
    <scope>NUCLEOTIDE SEQUENCE [LARGE SCALE GENOMIC DNA]</scope>
    <source>
        <strain evidence="6 7">HK44</strain>
    </source>
</reference>
<dbReference type="CDD" id="cd08459">
    <property type="entry name" value="PBP2_DntR_NahR_LinR_like"/>
    <property type="match status" value="1"/>
</dbReference>
<evidence type="ECO:0000256" key="1">
    <source>
        <dbReference type="ARBA" id="ARBA00009437"/>
    </source>
</evidence>
<dbReference type="SUPFAM" id="SSF53850">
    <property type="entry name" value="Periplasmic binding protein-like II"/>
    <property type="match status" value="1"/>
</dbReference>
<dbReference type="SUPFAM" id="SSF46785">
    <property type="entry name" value="Winged helix' DNA-binding domain"/>
    <property type="match status" value="1"/>
</dbReference>
<name>A0A010RUB1_PSEFL</name>
<dbReference type="eggNOG" id="COG0583">
    <property type="taxonomic scope" value="Bacteria"/>
</dbReference>
<dbReference type="PRINTS" id="PR00039">
    <property type="entry name" value="HTHLYSR"/>
</dbReference>
<sequence>MELRELDLNLLLVFNQLLVDRRVSTAADNLDLTQPAVSNALKRLRVALNDELFVRTYQGMEPTPYARQLAEPVAQAIQTLRDALSRQDTFDPLNSNRRFTMAMTDIGEIYFMPRLMDALAERAPGCSISTLRNTSNTLAEGLQNGAIDLAVGLLPHLQAGFFQQRLFHHRYVCMCRKDHPATREPLTLERFCSYEHVRVVAANTGHGEVDTFLARAGIERNIRLEVPHFVAVGHILQRTDLMATVPERFASSCEQPFGLAVLPTPVELPNIEINLFWHARYNKDPANRWLRQLMFELFSD</sequence>
<dbReference type="RefSeq" id="WP_019689161.1">
    <property type="nucleotide sequence ID" value="NZ_AFOY02000004.1"/>
</dbReference>
<keyword evidence="3" id="KW-0238">DNA-binding</keyword>
<comment type="caution">
    <text evidence="6">The sequence shown here is derived from an EMBL/GenBank/DDBJ whole genome shotgun (WGS) entry which is preliminary data.</text>
</comment>
<organism evidence="6 7">
    <name type="scientific">Pseudomonas fluorescens HK44</name>
    <dbReference type="NCBI Taxonomy" id="1042209"/>
    <lineage>
        <taxon>Bacteria</taxon>
        <taxon>Pseudomonadati</taxon>
        <taxon>Pseudomonadota</taxon>
        <taxon>Gammaproteobacteria</taxon>
        <taxon>Pseudomonadales</taxon>
        <taxon>Pseudomonadaceae</taxon>
        <taxon>Pseudomonas</taxon>
    </lineage>
</organism>
<evidence type="ECO:0000256" key="2">
    <source>
        <dbReference type="ARBA" id="ARBA00023015"/>
    </source>
</evidence>
<dbReference type="InterPro" id="IPR036390">
    <property type="entry name" value="WH_DNA-bd_sf"/>
</dbReference>
<dbReference type="GO" id="GO:0003677">
    <property type="term" value="F:DNA binding"/>
    <property type="evidence" value="ECO:0007669"/>
    <property type="project" value="UniProtKB-KW"/>
</dbReference>
<dbReference type="OrthoDB" id="8557381at2"/>
<dbReference type="PANTHER" id="PTHR30118:SF15">
    <property type="entry name" value="TRANSCRIPTIONAL REGULATORY PROTEIN"/>
    <property type="match status" value="1"/>
</dbReference>
<gene>
    <name evidence="6" type="ORF">HK44_021045</name>
</gene>
<dbReference type="InterPro" id="IPR005119">
    <property type="entry name" value="LysR_subst-bd"/>
</dbReference>
<evidence type="ECO:0000313" key="6">
    <source>
        <dbReference type="EMBL" id="EXF95856.1"/>
    </source>
</evidence>
<accession>A0A010RUB1</accession>
<dbReference type="PANTHER" id="PTHR30118">
    <property type="entry name" value="HTH-TYPE TRANSCRIPTIONAL REGULATOR LEUO-RELATED"/>
    <property type="match status" value="1"/>
</dbReference>
<keyword evidence="4" id="KW-0804">Transcription</keyword>
<feature type="domain" description="HTH lysR-type" evidence="5">
    <location>
        <begin position="6"/>
        <end position="63"/>
    </location>
</feature>
<dbReference type="InterPro" id="IPR036388">
    <property type="entry name" value="WH-like_DNA-bd_sf"/>
</dbReference>
<dbReference type="PROSITE" id="PS50931">
    <property type="entry name" value="HTH_LYSR"/>
    <property type="match status" value="1"/>
</dbReference>
<dbReference type="GO" id="GO:0003700">
    <property type="term" value="F:DNA-binding transcription factor activity"/>
    <property type="evidence" value="ECO:0007669"/>
    <property type="project" value="InterPro"/>
</dbReference>
<keyword evidence="2" id="KW-0805">Transcription regulation</keyword>
<protein>
    <submittedName>
        <fullName evidence="6">LysR family transcriptional regulator</fullName>
    </submittedName>
</protein>
<dbReference type="InterPro" id="IPR050389">
    <property type="entry name" value="LysR-type_TF"/>
</dbReference>
<evidence type="ECO:0000256" key="4">
    <source>
        <dbReference type="ARBA" id="ARBA00023163"/>
    </source>
</evidence>
<dbReference type="EMBL" id="AFOY02000004">
    <property type="protein sequence ID" value="EXF95856.1"/>
    <property type="molecule type" value="Genomic_DNA"/>
</dbReference>
<evidence type="ECO:0000256" key="3">
    <source>
        <dbReference type="ARBA" id="ARBA00023125"/>
    </source>
</evidence>
<dbReference type="Gene3D" id="1.10.10.10">
    <property type="entry name" value="Winged helix-like DNA-binding domain superfamily/Winged helix DNA-binding domain"/>
    <property type="match status" value="1"/>
</dbReference>
<evidence type="ECO:0000313" key="7">
    <source>
        <dbReference type="Proteomes" id="UP000022611"/>
    </source>
</evidence>
<dbReference type="PATRIC" id="fig|1042209.11.peg.737"/>
<dbReference type="HOGENOM" id="CLU_039613_39_0_6"/>
<evidence type="ECO:0000259" key="5">
    <source>
        <dbReference type="PROSITE" id="PS50931"/>
    </source>
</evidence>
<dbReference type="Proteomes" id="UP000022611">
    <property type="component" value="Unassembled WGS sequence"/>
</dbReference>
<dbReference type="Pfam" id="PF00126">
    <property type="entry name" value="HTH_1"/>
    <property type="match status" value="1"/>
</dbReference>
<dbReference type="InterPro" id="IPR000847">
    <property type="entry name" value="LysR_HTH_N"/>
</dbReference>
<dbReference type="AlphaFoldDB" id="A0A010RUB1"/>
<dbReference type="Gene3D" id="3.40.190.10">
    <property type="entry name" value="Periplasmic binding protein-like II"/>
    <property type="match status" value="2"/>
</dbReference>
<proteinExistence type="inferred from homology"/>